<name>A0ABS2D1A8_9FLAO</name>
<organism evidence="2 3">
    <name type="scientific">Flavobacterium macrobrachii</name>
    <dbReference type="NCBI Taxonomy" id="591204"/>
    <lineage>
        <taxon>Bacteria</taxon>
        <taxon>Pseudomonadati</taxon>
        <taxon>Bacteroidota</taxon>
        <taxon>Flavobacteriia</taxon>
        <taxon>Flavobacteriales</taxon>
        <taxon>Flavobacteriaceae</taxon>
        <taxon>Flavobacterium</taxon>
    </lineage>
</organism>
<comment type="caution">
    <text evidence="2">The sequence shown here is derived from an EMBL/GenBank/DDBJ whole genome shotgun (WGS) entry which is preliminary data.</text>
</comment>
<sequence length="358" mass="41519">MPEPFAQNKKNILIAPLNWGLGHATRCIPIIRELQKNGFTPIIASDGNALALLKKEFPELMHLDLPSYQIEYAKKAENFKWKLIKNSPKTIHAILEEKKIVKKWVKEFDLCGIISDNRLGVYSKKIPSVFITHQLTVLSGKTTWISSKMHQFFIKNFTECWVPDFDKNVNFSGKLGHLKDNSLNLKYIGILSRLEKKELPKKYDLMVLLSGPEPQRTILEDKLIDEIESLDGNILFIKGKVEETQKMEQKNHVTFCNFMTSTELEKAFNESETVLCRSGYTTIMDLVKLEKKAFFIPTPGQFEQEYLAKRLKKKGIIPFANQDDFRIEKLQEIQLYSGFPKISEEIHWKQLFILFDSK</sequence>
<reference evidence="2 3" key="1">
    <citation type="submission" date="2021-02" db="EMBL/GenBank/DDBJ databases">
        <authorList>
            <person name="Jung H.S."/>
            <person name="Chun B.H."/>
            <person name="Jeon C.O."/>
        </authorList>
    </citation>
    <scope>NUCLEOTIDE SEQUENCE [LARGE SCALE GENOMIC DNA]</scope>
    <source>
        <strain evidence="2 3">LMG 25203</strain>
    </source>
</reference>
<dbReference type="Gene3D" id="3.40.50.2000">
    <property type="entry name" value="Glycogen Phosphorylase B"/>
    <property type="match status" value="1"/>
</dbReference>
<dbReference type="SUPFAM" id="SSF53756">
    <property type="entry name" value="UDP-Glycosyltransferase/glycogen phosphorylase"/>
    <property type="match status" value="1"/>
</dbReference>
<gene>
    <name evidence="2" type="ORF">H9X54_016815</name>
</gene>
<evidence type="ECO:0000259" key="1">
    <source>
        <dbReference type="Pfam" id="PF04101"/>
    </source>
</evidence>
<dbReference type="InterPro" id="IPR007235">
    <property type="entry name" value="Glyco_trans_28_C"/>
</dbReference>
<keyword evidence="3" id="KW-1185">Reference proteome</keyword>
<dbReference type="EMBL" id="JACSOD020000509">
    <property type="protein sequence ID" value="MBM6500955.1"/>
    <property type="molecule type" value="Genomic_DNA"/>
</dbReference>
<protein>
    <submittedName>
        <fullName evidence="2">Glycosyltransferase</fullName>
    </submittedName>
</protein>
<evidence type="ECO:0000313" key="2">
    <source>
        <dbReference type="EMBL" id="MBM6500955.1"/>
    </source>
</evidence>
<dbReference type="Proteomes" id="UP000759529">
    <property type="component" value="Unassembled WGS sequence"/>
</dbReference>
<proteinExistence type="predicted"/>
<accession>A0ABS2D1A8</accession>
<dbReference type="Pfam" id="PF04101">
    <property type="entry name" value="Glyco_tran_28_C"/>
    <property type="match status" value="1"/>
</dbReference>
<feature type="domain" description="Glycosyl transferase family 28 C-terminal" evidence="1">
    <location>
        <begin position="229"/>
        <end position="332"/>
    </location>
</feature>
<dbReference type="RefSeq" id="WP_187655980.1">
    <property type="nucleotide sequence ID" value="NZ_JACSOD020000509.1"/>
</dbReference>
<evidence type="ECO:0000313" key="3">
    <source>
        <dbReference type="Proteomes" id="UP000759529"/>
    </source>
</evidence>